<dbReference type="InterPro" id="IPR011990">
    <property type="entry name" value="TPR-like_helical_dom_sf"/>
</dbReference>
<dbReference type="Pfam" id="PF07980">
    <property type="entry name" value="SusD_RagB"/>
    <property type="match status" value="1"/>
</dbReference>
<proteinExistence type="inferred from homology"/>
<accession>A0A363NPQ5</accession>
<evidence type="ECO:0000256" key="6">
    <source>
        <dbReference type="PROSITE-ProRule" id="PRU00339"/>
    </source>
</evidence>
<evidence type="ECO:0000259" key="8">
    <source>
        <dbReference type="Pfam" id="PF14322"/>
    </source>
</evidence>
<comment type="subcellular location">
    <subcellularLocation>
        <location evidence="1">Cell outer membrane</location>
    </subcellularLocation>
</comment>
<dbReference type="GO" id="GO:0009279">
    <property type="term" value="C:cell outer membrane"/>
    <property type="evidence" value="ECO:0007669"/>
    <property type="project" value="UniProtKB-SubCell"/>
</dbReference>
<feature type="domain" description="SusD-like N-terminal" evidence="8">
    <location>
        <begin position="19"/>
        <end position="218"/>
    </location>
</feature>
<evidence type="ECO:0000313" key="9">
    <source>
        <dbReference type="EMBL" id="PUV22700.1"/>
    </source>
</evidence>
<dbReference type="Pfam" id="PF14322">
    <property type="entry name" value="SusD-like_3"/>
    <property type="match status" value="1"/>
</dbReference>
<keyword evidence="3" id="KW-0732">Signal</keyword>
<evidence type="ECO:0000256" key="3">
    <source>
        <dbReference type="ARBA" id="ARBA00022729"/>
    </source>
</evidence>
<dbReference type="PROSITE" id="PS50005">
    <property type="entry name" value="TPR"/>
    <property type="match status" value="1"/>
</dbReference>
<evidence type="ECO:0000256" key="5">
    <source>
        <dbReference type="ARBA" id="ARBA00023237"/>
    </source>
</evidence>
<evidence type="ECO:0000256" key="4">
    <source>
        <dbReference type="ARBA" id="ARBA00023136"/>
    </source>
</evidence>
<feature type="repeat" description="TPR" evidence="6">
    <location>
        <begin position="207"/>
        <end position="240"/>
    </location>
</feature>
<evidence type="ECO:0000259" key="7">
    <source>
        <dbReference type="Pfam" id="PF07980"/>
    </source>
</evidence>
<dbReference type="RefSeq" id="WP_108635728.1">
    <property type="nucleotide sequence ID" value="NZ_QCXX01000006.1"/>
</dbReference>
<feature type="domain" description="RagB/SusD" evidence="7">
    <location>
        <begin position="326"/>
        <end position="398"/>
    </location>
</feature>
<name>A0A363NPQ5_9SPHI</name>
<dbReference type="InterPro" id="IPR033985">
    <property type="entry name" value="SusD-like_N"/>
</dbReference>
<dbReference type="Gene3D" id="1.25.40.390">
    <property type="match status" value="1"/>
</dbReference>
<sequence length="444" mass="51170">MKTYLLFLVALIACSGCNKFLEEKPRQKLATISTKDDLWALLNNENIFNAMSLVGEDLSDNYYLTDNTWNSIANISIRNKYGWEVSANDDVAWSMLYHRVYYANVVLESVGVIRDKLSDADYREIGAIAKFYRSLSFFELMNLFSLPYNGQSNGDKPGIPLRTSSDINVKFKRSTISECYEQIIGDLEDCMEDLPLLAQIKTRPSRLAVWALLARVYLSIGNYDRAFEYSRLVIEKKPELLNYAIIDEKKENPFGRYNAEVIHSTSNYSQLLTRQNCYVDTVLYAGYSDGDCRKKLFFVKEGEKKVKFRGSFAEDNDIQFTGSTIGEMYLTFAEASLKILDKKGDVIEKLNYFLKSRYETGKCPDIPSGDEELIDFILSERRKELVFRNRRYEDVRRLNLEGYNITFTRKLAGREYLLKPNALAYALLIPLEAINYSGIIQNSR</sequence>
<dbReference type="OrthoDB" id="653598at2"/>
<comment type="caution">
    <text evidence="9">The sequence shown here is derived from an EMBL/GenBank/DDBJ whole genome shotgun (WGS) entry which is preliminary data.</text>
</comment>
<dbReference type="InterPro" id="IPR012944">
    <property type="entry name" value="SusD_RagB_dom"/>
</dbReference>
<dbReference type="Proteomes" id="UP000250831">
    <property type="component" value="Unassembled WGS sequence"/>
</dbReference>
<dbReference type="EMBL" id="QCXX01000006">
    <property type="protein sequence ID" value="PUV22700.1"/>
    <property type="molecule type" value="Genomic_DNA"/>
</dbReference>
<dbReference type="AlphaFoldDB" id="A0A363NPQ5"/>
<gene>
    <name evidence="9" type="ORF">DCO56_21125</name>
</gene>
<comment type="similarity">
    <text evidence="2">Belongs to the SusD family.</text>
</comment>
<protein>
    <submittedName>
        <fullName evidence="9">Uncharacterized protein</fullName>
    </submittedName>
</protein>
<keyword evidence="10" id="KW-1185">Reference proteome</keyword>
<evidence type="ECO:0000313" key="10">
    <source>
        <dbReference type="Proteomes" id="UP000250831"/>
    </source>
</evidence>
<evidence type="ECO:0000256" key="2">
    <source>
        <dbReference type="ARBA" id="ARBA00006275"/>
    </source>
</evidence>
<reference evidence="9 10" key="1">
    <citation type="submission" date="2018-04" db="EMBL/GenBank/DDBJ databases">
        <title>Sphingobacterium sp. M46 Genome.</title>
        <authorList>
            <person name="Cheng J."/>
            <person name="Li Y."/>
        </authorList>
    </citation>
    <scope>NUCLEOTIDE SEQUENCE [LARGE SCALE GENOMIC DNA]</scope>
    <source>
        <strain evidence="9 10">M46</strain>
    </source>
</reference>
<keyword evidence="6" id="KW-0802">TPR repeat</keyword>
<keyword evidence="4" id="KW-0472">Membrane</keyword>
<dbReference type="InterPro" id="IPR019734">
    <property type="entry name" value="TPR_rpt"/>
</dbReference>
<evidence type="ECO:0000256" key="1">
    <source>
        <dbReference type="ARBA" id="ARBA00004442"/>
    </source>
</evidence>
<organism evidence="9 10">
    <name type="scientific">Sphingobacterium athyrii</name>
    <dbReference type="NCBI Taxonomy" id="2152717"/>
    <lineage>
        <taxon>Bacteria</taxon>
        <taxon>Pseudomonadati</taxon>
        <taxon>Bacteroidota</taxon>
        <taxon>Sphingobacteriia</taxon>
        <taxon>Sphingobacteriales</taxon>
        <taxon>Sphingobacteriaceae</taxon>
        <taxon>Sphingobacterium</taxon>
    </lineage>
</organism>
<dbReference type="SUPFAM" id="SSF48452">
    <property type="entry name" value="TPR-like"/>
    <property type="match status" value="1"/>
</dbReference>
<keyword evidence="5" id="KW-0998">Cell outer membrane</keyword>